<evidence type="ECO:0000313" key="3">
    <source>
        <dbReference type="Proteomes" id="UP001501444"/>
    </source>
</evidence>
<dbReference type="InterPro" id="IPR011051">
    <property type="entry name" value="RmlC_Cupin_sf"/>
</dbReference>
<reference evidence="2 3" key="1">
    <citation type="journal article" date="2019" name="Int. J. Syst. Evol. Microbiol.">
        <title>The Global Catalogue of Microorganisms (GCM) 10K type strain sequencing project: providing services to taxonomists for standard genome sequencing and annotation.</title>
        <authorList>
            <consortium name="The Broad Institute Genomics Platform"/>
            <consortium name="The Broad Institute Genome Sequencing Center for Infectious Disease"/>
            <person name="Wu L."/>
            <person name="Ma J."/>
        </authorList>
    </citation>
    <scope>NUCLEOTIDE SEQUENCE [LARGE SCALE GENOMIC DNA]</scope>
    <source>
        <strain evidence="2 3">JCM 3272</strain>
    </source>
</reference>
<comment type="caution">
    <text evidence="2">The sequence shown here is derived from an EMBL/GenBank/DDBJ whole genome shotgun (WGS) entry which is preliminary data.</text>
</comment>
<evidence type="ECO:0000259" key="1">
    <source>
        <dbReference type="Pfam" id="PF07883"/>
    </source>
</evidence>
<evidence type="ECO:0000313" key="2">
    <source>
        <dbReference type="EMBL" id="GAA2366959.1"/>
    </source>
</evidence>
<dbReference type="PANTHER" id="PTHR43698:SF1">
    <property type="entry name" value="BLL4564 PROTEIN"/>
    <property type="match status" value="1"/>
</dbReference>
<name>A0ABN3H3J4_9ACTN</name>
<keyword evidence="3" id="KW-1185">Reference proteome</keyword>
<dbReference type="Pfam" id="PF07883">
    <property type="entry name" value="Cupin_2"/>
    <property type="match status" value="1"/>
</dbReference>
<dbReference type="PANTHER" id="PTHR43698">
    <property type="entry name" value="RIBD C-TERMINAL DOMAIN CONTAINING PROTEIN"/>
    <property type="match status" value="1"/>
</dbReference>
<dbReference type="CDD" id="cd02233">
    <property type="entry name" value="cupin_HNL-like"/>
    <property type="match status" value="1"/>
</dbReference>
<dbReference type="InterPro" id="IPR047263">
    <property type="entry name" value="HNL-like_cupin"/>
</dbReference>
<dbReference type="Gene3D" id="2.60.120.10">
    <property type="entry name" value="Jelly Rolls"/>
    <property type="match status" value="1"/>
</dbReference>
<sequence length="152" mass="16797">MKVFHAQSGVPGSPRCYHGPVWIDRDVGDLEPGRLMTFGAHFSPGSRTAWHRCRYEQVIRVLHGVGRAQRRGGRVQEIRADDLIVVPAGEWHWHGAAPHAALLVHSVREAGSPGPNTEWGPHVTDAEYLLPALSALLPRQGGDRIPNREASW</sequence>
<dbReference type="SUPFAM" id="SSF51182">
    <property type="entry name" value="RmlC-like cupins"/>
    <property type="match status" value="1"/>
</dbReference>
<protein>
    <submittedName>
        <fullName evidence="2">Cupin domain-containing protein</fullName>
    </submittedName>
</protein>
<dbReference type="InterPro" id="IPR014710">
    <property type="entry name" value="RmlC-like_jellyroll"/>
</dbReference>
<proteinExistence type="predicted"/>
<dbReference type="InterPro" id="IPR013096">
    <property type="entry name" value="Cupin_2"/>
</dbReference>
<feature type="domain" description="Cupin type-2" evidence="1">
    <location>
        <begin position="41"/>
        <end position="97"/>
    </location>
</feature>
<accession>A0ABN3H3J4</accession>
<gene>
    <name evidence="2" type="ORF">GCM10010170_066070</name>
</gene>
<dbReference type="Proteomes" id="UP001501444">
    <property type="component" value="Unassembled WGS sequence"/>
</dbReference>
<dbReference type="EMBL" id="BAAARV010000065">
    <property type="protein sequence ID" value="GAA2366959.1"/>
    <property type="molecule type" value="Genomic_DNA"/>
</dbReference>
<organism evidence="2 3">
    <name type="scientific">Dactylosporangium salmoneum</name>
    <dbReference type="NCBI Taxonomy" id="53361"/>
    <lineage>
        <taxon>Bacteria</taxon>
        <taxon>Bacillati</taxon>
        <taxon>Actinomycetota</taxon>
        <taxon>Actinomycetes</taxon>
        <taxon>Micromonosporales</taxon>
        <taxon>Micromonosporaceae</taxon>
        <taxon>Dactylosporangium</taxon>
    </lineage>
</organism>